<proteinExistence type="inferred from homology"/>
<dbReference type="PANTHER" id="PTHR12048">
    <property type="entry name" value="CCAAT-BINDING FACTOR-RELATED"/>
    <property type="match status" value="1"/>
</dbReference>
<dbReference type="InterPro" id="IPR016024">
    <property type="entry name" value="ARM-type_fold"/>
</dbReference>
<comment type="caution">
    <text evidence="3">The sequence shown here is derived from an EMBL/GenBank/DDBJ whole genome shotgun (WGS) entry which is preliminary data.</text>
</comment>
<dbReference type="EMBL" id="JACMRX010000003">
    <property type="protein sequence ID" value="KAF7992359.1"/>
    <property type="molecule type" value="Genomic_DNA"/>
</dbReference>
<dbReference type="PANTHER" id="PTHR12048:SF0">
    <property type="entry name" value="CCAAT_ENHANCER-BINDING PROTEIN ZETA"/>
    <property type="match status" value="1"/>
</dbReference>
<sequence>MGGIDSNVFVAAEEFAEILEKQDRVKVASDTVDINREKVFSVMTDLLIGNSEQEQKLLEFIINKIDDSKSKVASKAVCCLNKLLHEHPAMKVVVLKEIEKLLFRPNVGQRAQYYAICLLAQYVLDKDDECSTTLIDLYFAFFKACLKKGEADSRMMAAILTGVNRDYRFANLNIIKLNKHINSVYKVVHVGSFNVLLNALSLLHQVVVMMKDQSVSRVFAFIKRVLQVSAYFPANMTCAVLYKMCYQRIDYSGNPLKDLTMRFLDRYVFKNPKKLDGKIIDNTNDSHPCVA</sequence>
<dbReference type="InterPro" id="IPR040155">
    <property type="entry name" value="CEBPZ/Mak21-like"/>
</dbReference>
<dbReference type="SUPFAM" id="SSF48371">
    <property type="entry name" value="ARM repeat"/>
    <property type="match status" value="1"/>
</dbReference>
<protein>
    <recommendedName>
        <fullName evidence="2">CCAAT-binding factor domain-containing protein</fullName>
    </recommendedName>
</protein>
<dbReference type="Pfam" id="PF03914">
    <property type="entry name" value="CBF"/>
    <property type="match status" value="1"/>
</dbReference>
<reference evidence="3 4" key="1">
    <citation type="submission" date="2020-08" db="EMBL/GenBank/DDBJ databases">
        <title>Aphidius gifuensis genome sequencing and assembly.</title>
        <authorList>
            <person name="Du Z."/>
        </authorList>
    </citation>
    <scope>NUCLEOTIDE SEQUENCE [LARGE SCALE GENOMIC DNA]</scope>
    <source>
        <strain evidence="3">YNYX2018</strain>
        <tissue evidence="3">Adults</tissue>
    </source>
</reference>
<dbReference type="GO" id="GO:0005634">
    <property type="term" value="C:nucleus"/>
    <property type="evidence" value="ECO:0007669"/>
    <property type="project" value="TreeGrafter"/>
</dbReference>
<evidence type="ECO:0000313" key="4">
    <source>
        <dbReference type="Proteomes" id="UP000639338"/>
    </source>
</evidence>
<evidence type="ECO:0000313" key="3">
    <source>
        <dbReference type="EMBL" id="KAF7992359.1"/>
    </source>
</evidence>
<comment type="similarity">
    <text evidence="1">Belongs to the CBF/MAK21 family.</text>
</comment>
<dbReference type="Proteomes" id="UP000639338">
    <property type="component" value="Unassembled WGS sequence"/>
</dbReference>
<evidence type="ECO:0000256" key="1">
    <source>
        <dbReference type="ARBA" id="ARBA00007797"/>
    </source>
</evidence>
<dbReference type="OrthoDB" id="28947at2759"/>
<name>A0A835CR13_APHGI</name>
<organism evidence="3 4">
    <name type="scientific">Aphidius gifuensis</name>
    <name type="common">Parasitoid wasp</name>
    <dbReference type="NCBI Taxonomy" id="684658"/>
    <lineage>
        <taxon>Eukaryota</taxon>
        <taxon>Metazoa</taxon>
        <taxon>Ecdysozoa</taxon>
        <taxon>Arthropoda</taxon>
        <taxon>Hexapoda</taxon>
        <taxon>Insecta</taxon>
        <taxon>Pterygota</taxon>
        <taxon>Neoptera</taxon>
        <taxon>Endopterygota</taxon>
        <taxon>Hymenoptera</taxon>
        <taxon>Apocrita</taxon>
        <taxon>Ichneumonoidea</taxon>
        <taxon>Braconidae</taxon>
        <taxon>Aphidiinae</taxon>
        <taxon>Aphidius</taxon>
    </lineage>
</organism>
<gene>
    <name evidence="3" type="ORF">HCN44_001684</name>
</gene>
<accession>A0A835CR13</accession>
<dbReference type="AlphaFoldDB" id="A0A835CR13"/>
<keyword evidence="4" id="KW-1185">Reference proteome</keyword>
<dbReference type="InterPro" id="IPR005612">
    <property type="entry name" value="CCAAT-binding_factor"/>
</dbReference>
<feature type="domain" description="CCAAT-binding factor" evidence="2">
    <location>
        <begin position="195"/>
        <end position="242"/>
    </location>
</feature>
<evidence type="ECO:0000259" key="2">
    <source>
        <dbReference type="Pfam" id="PF03914"/>
    </source>
</evidence>